<dbReference type="RefSeq" id="WP_220561956.1">
    <property type="nucleotide sequence ID" value="NZ_CP074133.1"/>
</dbReference>
<keyword evidence="3 6" id="KW-1133">Transmembrane helix</keyword>
<feature type="transmembrane region" description="Helical" evidence="6">
    <location>
        <begin position="154"/>
        <end position="175"/>
    </location>
</feature>
<evidence type="ECO:0000256" key="5">
    <source>
        <dbReference type="SAM" id="MobiDB-lite"/>
    </source>
</evidence>
<gene>
    <name evidence="8" type="ORF">KGD84_19995</name>
</gene>
<evidence type="ECO:0000256" key="6">
    <source>
        <dbReference type="SAM" id="Phobius"/>
    </source>
</evidence>
<evidence type="ECO:0000256" key="1">
    <source>
        <dbReference type="ARBA" id="ARBA00004141"/>
    </source>
</evidence>
<dbReference type="EMBL" id="CP074133">
    <property type="protein sequence ID" value="QUX20759.1"/>
    <property type="molecule type" value="Genomic_DNA"/>
</dbReference>
<feature type="transmembrane region" description="Helical" evidence="6">
    <location>
        <begin position="103"/>
        <end position="120"/>
    </location>
</feature>
<evidence type="ECO:0000313" key="8">
    <source>
        <dbReference type="EMBL" id="QUX20759.1"/>
    </source>
</evidence>
<evidence type="ECO:0000313" key="9">
    <source>
        <dbReference type="Proteomes" id="UP000676079"/>
    </source>
</evidence>
<organism evidence="8 9">
    <name type="scientific">Nocardiopsis changdeensis</name>
    <dbReference type="NCBI Taxonomy" id="2831969"/>
    <lineage>
        <taxon>Bacteria</taxon>
        <taxon>Bacillati</taxon>
        <taxon>Actinomycetota</taxon>
        <taxon>Actinomycetes</taxon>
        <taxon>Streptosporangiales</taxon>
        <taxon>Nocardiopsidaceae</taxon>
        <taxon>Nocardiopsis</taxon>
    </lineage>
</organism>
<reference evidence="8 9" key="1">
    <citation type="submission" date="2021-05" db="EMBL/GenBank/DDBJ databases">
        <title>Direct Submission.</title>
        <authorList>
            <person name="Li K."/>
            <person name="Gao J."/>
        </authorList>
    </citation>
    <scope>NUCLEOTIDE SEQUENCE [LARGE SCALE GENOMIC DNA]</scope>
    <source>
        <strain evidence="8 9">Mg02</strain>
    </source>
</reference>
<accession>A0ABX8BHC6</accession>
<feature type="transmembrane region" description="Helical" evidence="6">
    <location>
        <begin position="125"/>
        <end position="142"/>
    </location>
</feature>
<comment type="subcellular location">
    <subcellularLocation>
        <location evidence="1">Membrane</location>
        <topology evidence="1">Multi-pass membrane protein</topology>
    </subcellularLocation>
</comment>
<keyword evidence="9" id="KW-1185">Reference proteome</keyword>
<dbReference type="Proteomes" id="UP000676079">
    <property type="component" value="Chromosome"/>
</dbReference>
<evidence type="ECO:0000256" key="2">
    <source>
        <dbReference type="ARBA" id="ARBA00022692"/>
    </source>
</evidence>
<keyword evidence="4 6" id="KW-0472">Membrane</keyword>
<sequence>MAGLRARTRDLRHRIEQTTAVVRDRLTAHTWSVVQATLAAVIAWTVAGGLVQDHSPFFAPIAAVIALNASGGERGSNALKLLTGVFIGIGAGELALAADVGELVTMSAATLLAMLVAVAINAERIVIGQAAASAILTTIFIGDGSPGIDRLVDALIGAGVALVFSQLLFPARLVALLRRIEVDALGEMSGMLTGVAQALDEEGDVSSQQMVNRLGDLSRPMAELSRAREASMTTIRLSTIRWGDPQPVLDEDEIIERLILLGESCLFLCRSTAAMGAHERRELVPIVSGMADVLATLADDLSSREAREQAVEQALMTARMYGPGRPDDDQVTQATHLAVEMVATDIMLFAGIRFEEVEEVLQGDLEDPRIPPPPGVPWLPWLRWHPRLGPVRDRFARWGPGPRRPGGPRRFGRWRPGPPG</sequence>
<evidence type="ECO:0000259" key="7">
    <source>
        <dbReference type="Pfam" id="PF13515"/>
    </source>
</evidence>
<proteinExistence type="predicted"/>
<feature type="domain" description="Integral membrane bound transporter" evidence="7">
    <location>
        <begin position="43"/>
        <end position="164"/>
    </location>
</feature>
<dbReference type="Pfam" id="PF13515">
    <property type="entry name" value="FUSC_2"/>
    <property type="match status" value="1"/>
</dbReference>
<evidence type="ECO:0000256" key="3">
    <source>
        <dbReference type="ARBA" id="ARBA00022989"/>
    </source>
</evidence>
<keyword evidence="2 6" id="KW-0812">Transmembrane</keyword>
<name>A0ABX8BHC6_9ACTN</name>
<dbReference type="InterPro" id="IPR049453">
    <property type="entry name" value="Memb_transporter_dom"/>
</dbReference>
<feature type="region of interest" description="Disordered" evidence="5">
    <location>
        <begin position="397"/>
        <end position="420"/>
    </location>
</feature>
<evidence type="ECO:0000256" key="4">
    <source>
        <dbReference type="ARBA" id="ARBA00023136"/>
    </source>
</evidence>
<protein>
    <submittedName>
        <fullName evidence="8">FUSC family protein</fullName>
    </submittedName>
</protein>